<dbReference type="PRINTS" id="PR00320">
    <property type="entry name" value="GPROTEINBRPT"/>
</dbReference>
<dbReference type="SMART" id="SM00320">
    <property type="entry name" value="WD40"/>
    <property type="match status" value="8"/>
</dbReference>
<sequence>MSTPPWDIYAEQLFSLGYGYPLWIPEPNQHEVDIGDVGWIQDGEFCTLFNSRKPEDSPVNIDKGVPLHFDMFSPPISHIYACQEIMPKMVCSRGIRAMDAETKVGAATTDPPVSGGAGIDFISTTSAGALVLLDSPGQSEVLRSKLRIVNYMYDNHRSWLEFANASASFGLDLDEEDIIFVCGTIKTTKWTVAAFQGVNFRQKEGLVTGPFGPYASVDLSISISDQILPTEHYRHGPQRRPRSVPLDHLSKCPESTEPDLPHPPDQCLFVHYYKMKRRSSSWLFDSELEWAAGGPLALDTPWPVDAAREFESEQRVDIVQESDPLNILLDYILSQSVETKVAIASDLDLYAIFANREFPRASEMLAALEEVRSAIEVDERGVGTISVDYRIDYPANESDSLSSDELWQRVDLVNSVHASDRNNEADTRRKPHDAAHKGRVTALTYAADGSFVASGSEDTNVLIWDVRARVGQWRLEGHEDAVCALAISQDNAVLASASQGEHIILWDVKRGEKLLEVVPYAAVDSLAYTPDGTKLIAGASDGSLHVWSHATYELEKTIEQNTTAVTFIVFSQDGGRMATGGTESVCYIWETVQLELAAKNPQPLSVLTVEENHATICAAAFSPDGLRVVTATDDGSSRVWEAGTGEALLIMHEHTGPVWSVAFCPDGKRVASGSGDSTVKVCDSYTGERLLSLEGHKGIIHAVQFSPDGRWIASAASDHTVRLWGASDGLCARIYNEHKDSVTSVVFLPKQQLLASGSYDGTIQMRRLPLPGQSHVVA</sequence>
<evidence type="ECO:0000313" key="4">
    <source>
        <dbReference type="EMBL" id="RDX46032.1"/>
    </source>
</evidence>
<dbReference type="PROSITE" id="PS50082">
    <property type="entry name" value="WD_REPEATS_2"/>
    <property type="match status" value="7"/>
</dbReference>
<dbReference type="PANTHER" id="PTHR19848">
    <property type="entry name" value="WD40 REPEAT PROTEIN"/>
    <property type="match status" value="1"/>
</dbReference>
<dbReference type="AlphaFoldDB" id="A0A371D0J0"/>
<dbReference type="InterPro" id="IPR019775">
    <property type="entry name" value="WD40_repeat_CS"/>
</dbReference>
<keyword evidence="1 3" id="KW-0853">WD repeat</keyword>
<dbReference type="InterPro" id="IPR020472">
    <property type="entry name" value="WD40_PAC1"/>
</dbReference>
<dbReference type="InterPro" id="IPR036322">
    <property type="entry name" value="WD40_repeat_dom_sf"/>
</dbReference>
<dbReference type="PANTHER" id="PTHR19848:SF8">
    <property type="entry name" value="F-BOX AND WD REPEAT DOMAIN CONTAINING 7"/>
    <property type="match status" value="1"/>
</dbReference>
<dbReference type="STRING" id="139420.A0A371D0J0"/>
<keyword evidence="5" id="KW-1185">Reference proteome</keyword>
<evidence type="ECO:0000256" key="2">
    <source>
        <dbReference type="ARBA" id="ARBA00022737"/>
    </source>
</evidence>
<feature type="repeat" description="WD" evidence="3">
    <location>
        <begin position="651"/>
        <end position="692"/>
    </location>
</feature>
<evidence type="ECO:0000256" key="1">
    <source>
        <dbReference type="ARBA" id="ARBA00022574"/>
    </source>
</evidence>
<feature type="repeat" description="WD" evidence="3">
    <location>
        <begin position="433"/>
        <end position="467"/>
    </location>
</feature>
<evidence type="ECO:0000256" key="3">
    <source>
        <dbReference type="PROSITE-ProRule" id="PRU00221"/>
    </source>
</evidence>
<feature type="repeat" description="WD" evidence="3">
    <location>
        <begin position="475"/>
        <end position="516"/>
    </location>
</feature>
<dbReference type="OrthoDB" id="538223at2759"/>
<feature type="repeat" description="WD" evidence="3">
    <location>
        <begin position="735"/>
        <end position="765"/>
    </location>
</feature>
<dbReference type="Proteomes" id="UP000256964">
    <property type="component" value="Unassembled WGS sequence"/>
</dbReference>
<dbReference type="Pfam" id="PF00400">
    <property type="entry name" value="WD40"/>
    <property type="match status" value="8"/>
</dbReference>
<protein>
    <submittedName>
        <fullName evidence="4">WD40 repeat-like protein</fullName>
    </submittedName>
</protein>
<proteinExistence type="predicted"/>
<feature type="repeat" description="WD" evidence="3">
    <location>
        <begin position="693"/>
        <end position="724"/>
    </location>
</feature>
<dbReference type="SUPFAM" id="SSF50978">
    <property type="entry name" value="WD40 repeat-like"/>
    <property type="match status" value="1"/>
</dbReference>
<dbReference type="InterPro" id="IPR015943">
    <property type="entry name" value="WD40/YVTN_repeat-like_dom_sf"/>
</dbReference>
<dbReference type="PROSITE" id="PS00678">
    <property type="entry name" value="WD_REPEATS_1"/>
    <property type="match status" value="1"/>
</dbReference>
<dbReference type="Gene3D" id="2.130.10.10">
    <property type="entry name" value="YVTN repeat-like/Quinoprotein amine dehydrogenase"/>
    <property type="match status" value="3"/>
</dbReference>
<organism evidence="4 5">
    <name type="scientific">Lentinus brumalis</name>
    <dbReference type="NCBI Taxonomy" id="2498619"/>
    <lineage>
        <taxon>Eukaryota</taxon>
        <taxon>Fungi</taxon>
        <taxon>Dikarya</taxon>
        <taxon>Basidiomycota</taxon>
        <taxon>Agaricomycotina</taxon>
        <taxon>Agaricomycetes</taxon>
        <taxon>Polyporales</taxon>
        <taxon>Polyporaceae</taxon>
        <taxon>Lentinus</taxon>
    </lineage>
</organism>
<dbReference type="PROSITE" id="PS50294">
    <property type="entry name" value="WD_REPEATS_REGION"/>
    <property type="match status" value="6"/>
</dbReference>
<gene>
    <name evidence="4" type="ORF">OH76DRAFT_1485816</name>
</gene>
<dbReference type="EMBL" id="KZ857431">
    <property type="protein sequence ID" value="RDX46032.1"/>
    <property type="molecule type" value="Genomic_DNA"/>
</dbReference>
<dbReference type="InterPro" id="IPR001680">
    <property type="entry name" value="WD40_rpt"/>
</dbReference>
<dbReference type="CDD" id="cd00200">
    <property type="entry name" value="WD40"/>
    <property type="match status" value="1"/>
</dbReference>
<accession>A0A371D0J0</accession>
<feature type="repeat" description="WD" evidence="3">
    <location>
        <begin position="609"/>
        <end position="650"/>
    </location>
</feature>
<reference evidence="4 5" key="1">
    <citation type="journal article" date="2018" name="Biotechnol. Biofuels">
        <title>Integrative visual omics of the white-rot fungus Polyporus brumalis exposes the biotechnological potential of its oxidative enzymes for delignifying raw plant biomass.</title>
        <authorList>
            <person name="Miyauchi S."/>
            <person name="Rancon A."/>
            <person name="Drula E."/>
            <person name="Hage H."/>
            <person name="Chaduli D."/>
            <person name="Favel A."/>
            <person name="Grisel S."/>
            <person name="Henrissat B."/>
            <person name="Herpoel-Gimbert I."/>
            <person name="Ruiz-Duenas F.J."/>
            <person name="Chevret D."/>
            <person name="Hainaut M."/>
            <person name="Lin J."/>
            <person name="Wang M."/>
            <person name="Pangilinan J."/>
            <person name="Lipzen A."/>
            <person name="Lesage-Meessen L."/>
            <person name="Navarro D."/>
            <person name="Riley R."/>
            <person name="Grigoriev I.V."/>
            <person name="Zhou S."/>
            <person name="Raouche S."/>
            <person name="Rosso M.N."/>
        </authorList>
    </citation>
    <scope>NUCLEOTIDE SEQUENCE [LARGE SCALE GENOMIC DNA]</scope>
    <source>
        <strain evidence="4 5">BRFM 1820</strain>
    </source>
</reference>
<name>A0A371D0J0_9APHY</name>
<evidence type="ECO:0000313" key="5">
    <source>
        <dbReference type="Proteomes" id="UP000256964"/>
    </source>
</evidence>
<feature type="repeat" description="WD" evidence="3">
    <location>
        <begin position="523"/>
        <end position="557"/>
    </location>
</feature>
<keyword evidence="2" id="KW-0677">Repeat</keyword>